<reference evidence="1 2" key="1">
    <citation type="submission" date="2024-06" db="EMBL/GenBank/DDBJ databases">
        <title>A chromosome level genome sequence of Diviner's sage (Salvia divinorum).</title>
        <authorList>
            <person name="Ford S.A."/>
            <person name="Ro D.-K."/>
            <person name="Ness R.W."/>
            <person name="Phillips M.A."/>
        </authorList>
    </citation>
    <scope>NUCLEOTIDE SEQUENCE [LARGE SCALE GENOMIC DNA]</scope>
    <source>
        <strain evidence="1">SAF-2024a</strain>
        <tissue evidence="1">Leaf</tissue>
    </source>
</reference>
<dbReference type="EMBL" id="JBEAFC010000004">
    <property type="protein sequence ID" value="KAL1560548.1"/>
    <property type="molecule type" value="Genomic_DNA"/>
</dbReference>
<comment type="caution">
    <text evidence="1">The sequence shown here is derived from an EMBL/GenBank/DDBJ whole genome shotgun (WGS) entry which is preliminary data.</text>
</comment>
<dbReference type="AlphaFoldDB" id="A0ABD1HVS5"/>
<organism evidence="1 2">
    <name type="scientific">Salvia divinorum</name>
    <name type="common">Maria pastora</name>
    <name type="synonym">Diviner's sage</name>
    <dbReference type="NCBI Taxonomy" id="28513"/>
    <lineage>
        <taxon>Eukaryota</taxon>
        <taxon>Viridiplantae</taxon>
        <taxon>Streptophyta</taxon>
        <taxon>Embryophyta</taxon>
        <taxon>Tracheophyta</taxon>
        <taxon>Spermatophyta</taxon>
        <taxon>Magnoliopsida</taxon>
        <taxon>eudicotyledons</taxon>
        <taxon>Gunneridae</taxon>
        <taxon>Pentapetalae</taxon>
        <taxon>asterids</taxon>
        <taxon>lamiids</taxon>
        <taxon>Lamiales</taxon>
        <taxon>Lamiaceae</taxon>
        <taxon>Nepetoideae</taxon>
        <taxon>Mentheae</taxon>
        <taxon>Salviinae</taxon>
        <taxon>Salvia</taxon>
        <taxon>Salvia subgen. Calosphace</taxon>
    </lineage>
</organism>
<protein>
    <submittedName>
        <fullName evidence="1">Uncharacterized protein</fullName>
    </submittedName>
</protein>
<dbReference type="InterPro" id="IPR007541">
    <property type="entry name" value="Uncharacterised_BSP"/>
</dbReference>
<name>A0ABD1HVS5_SALDI</name>
<accession>A0ABD1HVS5</accession>
<evidence type="ECO:0000313" key="1">
    <source>
        <dbReference type="EMBL" id="KAL1560548.1"/>
    </source>
</evidence>
<dbReference type="Pfam" id="PF04450">
    <property type="entry name" value="BSP"/>
    <property type="match status" value="1"/>
</dbReference>
<gene>
    <name evidence="1" type="ORF">AAHA92_10745</name>
</gene>
<proteinExistence type="predicted"/>
<dbReference type="PANTHER" id="PTHR33321">
    <property type="match status" value="1"/>
</dbReference>
<sequence>MDERRLLLHHPLLSPSNTTAAANDDDDRNANIKLISSNSAIISRLFLVAFIAVVSVWANHEASKGFAITVANESADAFLANRFKLFYVSNDGAARAAIKASDTVEKLLFPDSDGNRSTKKPIKTIDIRLVDQNFTDNIAAVEMDGDRDRFAIRISSSVMRGADFDREMALAIWRGVARVWIWDGGGHAPKSVVNGIVEYLVDRLGNSASGDAAEVFEPAAVCLNSGNPRSVAELLRRRPESVGRLNRAMKEGWSDEKVGCALGLAVEKLCATSDSESLSWRSALEKESERLINYWIVKMISDG</sequence>
<dbReference type="Proteomes" id="UP001567538">
    <property type="component" value="Unassembled WGS sequence"/>
</dbReference>
<keyword evidence="2" id="KW-1185">Reference proteome</keyword>
<evidence type="ECO:0000313" key="2">
    <source>
        <dbReference type="Proteomes" id="UP001567538"/>
    </source>
</evidence>
<dbReference type="PANTHER" id="PTHR33321:SF3">
    <property type="entry name" value="OS05G0582000 PROTEIN"/>
    <property type="match status" value="1"/>
</dbReference>